<dbReference type="PANTHER" id="PTHR11732">
    <property type="entry name" value="ALDO/KETO REDUCTASE"/>
    <property type="match status" value="1"/>
</dbReference>
<dbReference type="Pfam" id="PF00248">
    <property type="entry name" value="Aldo_ket_red"/>
    <property type="match status" value="1"/>
</dbReference>
<keyword evidence="3" id="KW-0407">Ion channel</keyword>
<dbReference type="InterPro" id="IPR023210">
    <property type="entry name" value="NADP_OxRdtase_dom"/>
</dbReference>
<keyword evidence="3" id="KW-0813">Transport</keyword>
<gene>
    <name evidence="3" type="ORF">HannXRQ_Chr11g0339801</name>
    <name evidence="2" type="ORF">HanXRQr2_Chr14g0632051</name>
</gene>
<reference evidence="2" key="3">
    <citation type="submission" date="2020-06" db="EMBL/GenBank/DDBJ databases">
        <title>Helianthus annuus Genome sequencing and assembly Release 2.</title>
        <authorList>
            <person name="Gouzy J."/>
            <person name="Langlade N."/>
            <person name="Munos S."/>
        </authorList>
    </citation>
    <scope>NUCLEOTIDE SEQUENCE</scope>
    <source>
        <tissue evidence="2">Leaves</tissue>
    </source>
</reference>
<reference evidence="3" key="2">
    <citation type="submission" date="2017-02" db="EMBL/GenBank/DDBJ databases">
        <title>Sunflower complete genome.</title>
        <authorList>
            <person name="Langlade N."/>
            <person name="Munos S."/>
        </authorList>
    </citation>
    <scope>NUCLEOTIDE SEQUENCE [LARGE SCALE GENOMIC DNA]</scope>
    <source>
        <tissue evidence="3">Leaves</tissue>
    </source>
</reference>
<reference evidence="2 4" key="1">
    <citation type="journal article" date="2017" name="Nature">
        <title>The sunflower genome provides insights into oil metabolism, flowering and Asterid evolution.</title>
        <authorList>
            <person name="Badouin H."/>
            <person name="Gouzy J."/>
            <person name="Grassa C.J."/>
            <person name="Murat F."/>
            <person name="Staton S.E."/>
            <person name="Cottret L."/>
            <person name="Lelandais-Briere C."/>
            <person name="Owens G.L."/>
            <person name="Carrere S."/>
            <person name="Mayjonade B."/>
            <person name="Legrand L."/>
            <person name="Gill N."/>
            <person name="Kane N.C."/>
            <person name="Bowers J.E."/>
            <person name="Hubner S."/>
            <person name="Bellec A."/>
            <person name="Berard A."/>
            <person name="Berges H."/>
            <person name="Blanchet N."/>
            <person name="Boniface M.C."/>
            <person name="Brunel D."/>
            <person name="Catrice O."/>
            <person name="Chaidir N."/>
            <person name="Claudel C."/>
            <person name="Donnadieu C."/>
            <person name="Faraut T."/>
            <person name="Fievet G."/>
            <person name="Helmstetter N."/>
            <person name="King M."/>
            <person name="Knapp S.J."/>
            <person name="Lai Z."/>
            <person name="Le Paslier M.C."/>
            <person name="Lippi Y."/>
            <person name="Lorenzon L."/>
            <person name="Mandel J.R."/>
            <person name="Marage G."/>
            <person name="Marchand G."/>
            <person name="Marquand E."/>
            <person name="Bret-Mestries E."/>
            <person name="Morien E."/>
            <person name="Nambeesan S."/>
            <person name="Nguyen T."/>
            <person name="Pegot-Espagnet P."/>
            <person name="Pouilly N."/>
            <person name="Raftis F."/>
            <person name="Sallet E."/>
            <person name="Schiex T."/>
            <person name="Thomas J."/>
            <person name="Vandecasteele C."/>
            <person name="Vares D."/>
            <person name="Vear F."/>
            <person name="Vautrin S."/>
            <person name="Crespi M."/>
            <person name="Mangin B."/>
            <person name="Burke J.M."/>
            <person name="Salse J."/>
            <person name="Munos S."/>
            <person name="Vincourt P."/>
            <person name="Rieseberg L.H."/>
            <person name="Langlade N.B."/>
        </authorList>
    </citation>
    <scope>NUCLEOTIDE SEQUENCE [LARGE SCALE GENOMIC DNA]</scope>
    <source>
        <strain evidence="4">cv. SF193</strain>
        <tissue evidence="2">Leaves</tissue>
    </source>
</reference>
<dbReference type="Gramene" id="mRNA:HanXRQr2_Chr14g0632051">
    <property type="protein sequence ID" value="mRNA:HanXRQr2_Chr14g0632051"/>
    <property type="gene ID" value="HanXRQr2_Chr14g0632051"/>
</dbReference>
<protein>
    <submittedName>
        <fullName evidence="2">Aldo/keto reductase, NADP-dependent oxidoreductase domain superfamily</fullName>
    </submittedName>
    <submittedName>
        <fullName evidence="3">Putative aldo/keto reductase/potassium channel subunit beta</fullName>
    </submittedName>
</protein>
<dbReference type="GO" id="GO:0034220">
    <property type="term" value="P:monoatomic ion transmembrane transport"/>
    <property type="evidence" value="ECO:0007669"/>
    <property type="project" value="UniProtKB-KW"/>
</dbReference>
<keyword evidence="4" id="KW-1185">Reference proteome</keyword>
<dbReference type="EMBL" id="MNCJ02000329">
    <property type="protein sequence ID" value="KAF5768067.1"/>
    <property type="molecule type" value="Genomic_DNA"/>
</dbReference>
<dbReference type="SUPFAM" id="SSF51430">
    <property type="entry name" value="NAD(P)-linked oxidoreductase"/>
    <property type="match status" value="1"/>
</dbReference>
<evidence type="ECO:0000313" key="2">
    <source>
        <dbReference type="EMBL" id="KAF5768067.1"/>
    </source>
</evidence>
<accession>A0A251TAV1</accession>
<dbReference type="InterPro" id="IPR036812">
    <property type="entry name" value="NAD(P)_OxRdtase_dom_sf"/>
</dbReference>
<dbReference type="InterPro" id="IPR020471">
    <property type="entry name" value="AKR"/>
</dbReference>
<evidence type="ECO:0000259" key="1">
    <source>
        <dbReference type="Pfam" id="PF00248"/>
    </source>
</evidence>
<feature type="domain" description="NADP-dependent oxidoreductase" evidence="1">
    <location>
        <begin position="2"/>
        <end position="53"/>
    </location>
</feature>
<dbReference type="EMBL" id="CM007900">
    <property type="protein sequence ID" value="OTG08270.1"/>
    <property type="molecule type" value="Genomic_DNA"/>
</dbReference>
<dbReference type="InParanoid" id="A0A251TAV1"/>
<keyword evidence="3" id="KW-0406">Ion transport</keyword>
<evidence type="ECO:0000313" key="3">
    <source>
        <dbReference type="EMBL" id="OTG08270.1"/>
    </source>
</evidence>
<evidence type="ECO:0000313" key="4">
    <source>
        <dbReference type="Proteomes" id="UP000215914"/>
    </source>
</evidence>
<dbReference type="Proteomes" id="UP000215914">
    <property type="component" value="Chromosome 11"/>
</dbReference>
<proteinExistence type="predicted"/>
<name>A0A251TAV1_HELAN</name>
<dbReference type="GO" id="GO:0016491">
    <property type="term" value="F:oxidoreductase activity"/>
    <property type="evidence" value="ECO:0007669"/>
    <property type="project" value="InterPro"/>
</dbReference>
<organism evidence="3 4">
    <name type="scientific">Helianthus annuus</name>
    <name type="common">Common sunflower</name>
    <dbReference type="NCBI Taxonomy" id="4232"/>
    <lineage>
        <taxon>Eukaryota</taxon>
        <taxon>Viridiplantae</taxon>
        <taxon>Streptophyta</taxon>
        <taxon>Embryophyta</taxon>
        <taxon>Tracheophyta</taxon>
        <taxon>Spermatophyta</taxon>
        <taxon>Magnoliopsida</taxon>
        <taxon>eudicotyledons</taxon>
        <taxon>Gunneridae</taxon>
        <taxon>Pentapetalae</taxon>
        <taxon>asterids</taxon>
        <taxon>campanulids</taxon>
        <taxon>Asterales</taxon>
        <taxon>Asteraceae</taxon>
        <taxon>Asteroideae</taxon>
        <taxon>Heliantheae alliance</taxon>
        <taxon>Heliantheae</taxon>
        <taxon>Helianthus</taxon>
    </lineage>
</organism>
<dbReference type="STRING" id="4232.A0A251TAV1"/>
<dbReference type="AlphaFoldDB" id="A0A251TAV1"/>
<sequence>MGYRHINCAQVYGNEKEIVLVLKRLFQENVVKREDLWITSKLWFIHWPVKMKKGSEGFKPENLVPVDILATWKAMEKLYDSR</sequence>
<dbReference type="Gene3D" id="3.20.20.100">
    <property type="entry name" value="NADP-dependent oxidoreductase domain"/>
    <property type="match status" value="2"/>
</dbReference>